<dbReference type="GO" id="GO:0016787">
    <property type="term" value="F:hydrolase activity"/>
    <property type="evidence" value="ECO:0007669"/>
    <property type="project" value="UniProtKB-KW"/>
</dbReference>
<dbReference type="SMART" id="SM00487">
    <property type="entry name" value="DEXDc"/>
    <property type="match status" value="1"/>
</dbReference>
<name>A0A2R2MNM8_LINAN</name>
<keyword evidence="2" id="KW-0067">ATP-binding</keyword>
<keyword evidence="1" id="KW-0378">Hydrolase</keyword>
<reference evidence="5" key="1">
    <citation type="submission" date="2025-08" db="UniProtKB">
        <authorList>
            <consortium name="RefSeq"/>
        </authorList>
    </citation>
    <scope>IDENTIFICATION</scope>
    <source>
        <tissue evidence="5">Gonads</tissue>
    </source>
</reference>
<evidence type="ECO:0000256" key="1">
    <source>
        <dbReference type="ARBA" id="ARBA00022801"/>
    </source>
</evidence>
<evidence type="ECO:0000259" key="3">
    <source>
        <dbReference type="PROSITE" id="PS51192"/>
    </source>
</evidence>
<dbReference type="GO" id="GO:0004386">
    <property type="term" value="F:helicase activity"/>
    <property type="evidence" value="ECO:0007669"/>
    <property type="project" value="UniProtKB-KW"/>
</dbReference>
<dbReference type="GO" id="GO:0003676">
    <property type="term" value="F:nucleic acid binding"/>
    <property type="evidence" value="ECO:0007669"/>
    <property type="project" value="InterPro"/>
</dbReference>
<evidence type="ECO:0000313" key="5">
    <source>
        <dbReference type="RefSeq" id="XP_023931809.1"/>
    </source>
</evidence>
<dbReference type="KEGG" id="lak:112042087"/>
<dbReference type="InterPro" id="IPR011545">
    <property type="entry name" value="DEAD/DEAH_box_helicase_dom"/>
</dbReference>
<dbReference type="PANTHER" id="PTHR47958">
    <property type="entry name" value="ATP-DEPENDENT RNA HELICASE DBP3"/>
    <property type="match status" value="1"/>
</dbReference>
<feature type="non-terminal residue" evidence="5">
    <location>
        <position position="179"/>
    </location>
</feature>
<protein>
    <submittedName>
        <fullName evidence="5">ATP-dependent RNA helicase DDX1-like</fullName>
    </submittedName>
</protein>
<dbReference type="GO" id="GO:0005524">
    <property type="term" value="F:ATP binding"/>
    <property type="evidence" value="ECO:0007669"/>
    <property type="project" value="InterPro"/>
</dbReference>
<dbReference type="InterPro" id="IPR014001">
    <property type="entry name" value="Helicase_ATP-bd"/>
</dbReference>
<evidence type="ECO:0000313" key="4">
    <source>
        <dbReference type="Proteomes" id="UP000085678"/>
    </source>
</evidence>
<keyword evidence="4" id="KW-1185">Reference proteome</keyword>
<dbReference type="SUPFAM" id="SSF52540">
    <property type="entry name" value="P-loop containing nucleoside triphosphate hydrolases"/>
    <property type="match status" value="1"/>
</dbReference>
<dbReference type="InParanoid" id="A0A2R2MNM8"/>
<gene>
    <name evidence="5" type="primary">LOC112042087</name>
</gene>
<dbReference type="PROSITE" id="PS51192">
    <property type="entry name" value="HELICASE_ATP_BIND_1"/>
    <property type="match status" value="1"/>
</dbReference>
<dbReference type="Proteomes" id="UP000085678">
    <property type="component" value="Unplaced"/>
</dbReference>
<dbReference type="GeneID" id="112042087"/>
<keyword evidence="2" id="KW-0347">Helicase</keyword>
<proteinExistence type="predicted"/>
<keyword evidence="2" id="KW-0547">Nucleotide-binding</keyword>
<dbReference type="RefSeq" id="XP_023931809.1">
    <property type="nucleotide sequence ID" value="XM_024076041.1"/>
</dbReference>
<sequence length="179" mass="19875">MEGFTLVISIKTECTVVILLYTLYCSADCLSFNQQCVARTLEILTSKFISFFQPSRELAEQTLNQIQKFKKYLENPVIREVLCIGGIAARDTINSLMDGVDIVVGTPGRLEDLISTGKLLLSSVRFFVLDEADGLLSAGNKDLIDRIHQQIPKITSDGKRLQMVVCSATLHSFDVKKLA</sequence>
<feature type="domain" description="Helicase ATP-binding" evidence="3">
    <location>
        <begin position="9"/>
        <end position="179"/>
    </location>
</feature>
<dbReference type="OrthoDB" id="1735at2759"/>
<dbReference type="STRING" id="7574.A0A2R2MNM8"/>
<dbReference type="AlphaFoldDB" id="A0A2R2MNM8"/>
<accession>A0A2R2MNM8</accession>
<organism evidence="4 5">
    <name type="scientific">Lingula anatina</name>
    <name type="common">Brachiopod</name>
    <name type="synonym">Lingula unguis</name>
    <dbReference type="NCBI Taxonomy" id="7574"/>
    <lineage>
        <taxon>Eukaryota</taxon>
        <taxon>Metazoa</taxon>
        <taxon>Spiralia</taxon>
        <taxon>Lophotrochozoa</taxon>
        <taxon>Brachiopoda</taxon>
        <taxon>Linguliformea</taxon>
        <taxon>Lingulata</taxon>
        <taxon>Lingulida</taxon>
        <taxon>Linguloidea</taxon>
        <taxon>Lingulidae</taxon>
        <taxon>Lingula</taxon>
    </lineage>
</organism>
<dbReference type="InterPro" id="IPR027417">
    <property type="entry name" value="P-loop_NTPase"/>
</dbReference>
<dbReference type="FunFam" id="3.40.50.300:FF:000652">
    <property type="entry name" value="ATP-dependent RNA helicase DDX1"/>
    <property type="match status" value="1"/>
</dbReference>
<dbReference type="Gene3D" id="3.40.50.300">
    <property type="entry name" value="P-loop containing nucleotide triphosphate hydrolases"/>
    <property type="match status" value="1"/>
</dbReference>
<evidence type="ECO:0000256" key="2">
    <source>
        <dbReference type="ARBA" id="ARBA00022806"/>
    </source>
</evidence>
<dbReference type="Pfam" id="PF00270">
    <property type="entry name" value="DEAD"/>
    <property type="match status" value="1"/>
</dbReference>